<reference evidence="2 3" key="1">
    <citation type="journal article" date="2021" name="Nat. Commun.">
        <title>Genetic determinants of endophytism in the Arabidopsis root mycobiome.</title>
        <authorList>
            <person name="Mesny F."/>
            <person name="Miyauchi S."/>
            <person name="Thiergart T."/>
            <person name="Pickel B."/>
            <person name="Atanasova L."/>
            <person name="Karlsson M."/>
            <person name="Huettel B."/>
            <person name="Barry K.W."/>
            <person name="Haridas S."/>
            <person name="Chen C."/>
            <person name="Bauer D."/>
            <person name="Andreopoulos W."/>
            <person name="Pangilinan J."/>
            <person name="LaButti K."/>
            <person name="Riley R."/>
            <person name="Lipzen A."/>
            <person name="Clum A."/>
            <person name="Drula E."/>
            <person name="Henrissat B."/>
            <person name="Kohler A."/>
            <person name="Grigoriev I.V."/>
            <person name="Martin F.M."/>
            <person name="Hacquard S."/>
        </authorList>
    </citation>
    <scope>NUCLEOTIDE SEQUENCE [LARGE SCALE GENOMIC DNA]</scope>
    <source>
        <strain evidence="2 3">MPI-SDFR-AT-0080</strain>
    </source>
</reference>
<keyword evidence="1" id="KW-0732">Signal</keyword>
<name>A0ABQ8GRP5_9PEZI</name>
<dbReference type="EMBL" id="JAGTJR010000003">
    <property type="protein sequence ID" value="KAH7062585.1"/>
    <property type="molecule type" value="Genomic_DNA"/>
</dbReference>
<gene>
    <name evidence="2" type="ORF">B0J12DRAFT_781911</name>
</gene>
<protein>
    <submittedName>
        <fullName evidence="2">Uncharacterized protein</fullName>
    </submittedName>
</protein>
<evidence type="ECO:0000313" key="3">
    <source>
        <dbReference type="Proteomes" id="UP000774617"/>
    </source>
</evidence>
<comment type="caution">
    <text evidence="2">The sequence shown here is derived from an EMBL/GenBank/DDBJ whole genome shotgun (WGS) entry which is preliminary data.</text>
</comment>
<evidence type="ECO:0000256" key="1">
    <source>
        <dbReference type="SAM" id="SignalP"/>
    </source>
</evidence>
<feature type="chain" id="PRO_5047442407" evidence="1">
    <location>
        <begin position="18"/>
        <end position="100"/>
    </location>
</feature>
<organism evidence="2 3">
    <name type="scientific">Macrophomina phaseolina</name>
    <dbReference type="NCBI Taxonomy" id="35725"/>
    <lineage>
        <taxon>Eukaryota</taxon>
        <taxon>Fungi</taxon>
        <taxon>Dikarya</taxon>
        <taxon>Ascomycota</taxon>
        <taxon>Pezizomycotina</taxon>
        <taxon>Dothideomycetes</taxon>
        <taxon>Dothideomycetes incertae sedis</taxon>
        <taxon>Botryosphaeriales</taxon>
        <taxon>Botryosphaeriaceae</taxon>
        <taxon>Macrophomina</taxon>
    </lineage>
</organism>
<sequence length="100" mass="10597">MRLVTLVFASFIAAAAADSLFDCYPGTNGGRYCCLKNHHVCEKQRGGGITACYSDETVYCGGCGADCCTYDPNAELVEDDSESGSKYTTSTSLVGTYCKS</sequence>
<proteinExistence type="predicted"/>
<evidence type="ECO:0000313" key="2">
    <source>
        <dbReference type="EMBL" id="KAH7062585.1"/>
    </source>
</evidence>
<keyword evidence="3" id="KW-1185">Reference proteome</keyword>
<feature type="signal peptide" evidence="1">
    <location>
        <begin position="1"/>
        <end position="17"/>
    </location>
</feature>
<accession>A0ABQ8GRP5</accession>
<dbReference type="Proteomes" id="UP000774617">
    <property type="component" value="Unassembled WGS sequence"/>
</dbReference>